<dbReference type="InterPro" id="IPR001387">
    <property type="entry name" value="Cro/C1-type_HTH"/>
</dbReference>
<organism evidence="2 3">
    <name type="scientific">Bacillus badius</name>
    <dbReference type="NCBI Taxonomy" id="1455"/>
    <lineage>
        <taxon>Bacteria</taxon>
        <taxon>Bacillati</taxon>
        <taxon>Bacillota</taxon>
        <taxon>Bacilli</taxon>
        <taxon>Bacillales</taxon>
        <taxon>Bacillaceae</taxon>
        <taxon>Pseudobacillus</taxon>
    </lineage>
</organism>
<feature type="domain" description="HTH cro/C1-type" evidence="1">
    <location>
        <begin position="14"/>
        <end position="64"/>
    </location>
</feature>
<dbReference type="PROSITE" id="PS50943">
    <property type="entry name" value="HTH_CROC1"/>
    <property type="match status" value="1"/>
</dbReference>
<comment type="caution">
    <text evidence="2">The sequence shown here is derived from an EMBL/GenBank/DDBJ whole genome shotgun (WGS) entry which is preliminary data.</text>
</comment>
<dbReference type="EMBL" id="JXLP01000002">
    <property type="protein sequence ID" value="KIL79543.1"/>
    <property type="molecule type" value="Genomic_DNA"/>
</dbReference>
<name>A0ABR5AXV6_BACBA</name>
<accession>A0ABR5AXV6</accession>
<keyword evidence="3" id="KW-1185">Reference proteome</keyword>
<protein>
    <recommendedName>
        <fullName evidence="1">HTH cro/C1-type domain-containing protein</fullName>
    </recommendedName>
</protein>
<dbReference type="SMART" id="SM00530">
    <property type="entry name" value="HTH_XRE"/>
    <property type="match status" value="1"/>
</dbReference>
<dbReference type="Proteomes" id="UP000031982">
    <property type="component" value="Unassembled WGS sequence"/>
</dbReference>
<reference evidence="2 3" key="1">
    <citation type="submission" date="2015-01" db="EMBL/GenBank/DDBJ databases">
        <title>Genome Assembly of Bacillus badius MTCC 1458.</title>
        <authorList>
            <person name="Verma A."/>
            <person name="Khatri I."/>
            <person name="Mual P."/>
            <person name="Subramanian S."/>
            <person name="Krishnamurthi S."/>
        </authorList>
    </citation>
    <scope>NUCLEOTIDE SEQUENCE [LARGE SCALE GENOMIC DNA]</scope>
    <source>
        <strain evidence="2 3">MTCC 1458</strain>
    </source>
</reference>
<dbReference type="RefSeq" id="WP_041113214.1">
    <property type="nucleotide sequence ID" value="NZ_JARTHD010000065.1"/>
</dbReference>
<dbReference type="SUPFAM" id="SSF47413">
    <property type="entry name" value="lambda repressor-like DNA-binding domains"/>
    <property type="match status" value="1"/>
</dbReference>
<sequence>MGDIEFQLQLLMAKKKIKSITQLAELTGLSRPTLSRIYNNETKRIDANTTYVLCKFFECEIGDLIKLVDKKDETTENN</sequence>
<evidence type="ECO:0000313" key="3">
    <source>
        <dbReference type="Proteomes" id="UP000031982"/>
    </source>
</evidence>
<evidence type="ECO:0000313" key="2">
    <source>
        <dbReference type="EMBL" id="KIL79543.1"/>
    </source>
</evidence>
<dbReference type="CDD" id="cd00093">
    <property type="entry name" value="HTH_XRE"/>
    <property type="match status" value="1"/>
</dbReference>
<proteinExistence type="predicted"/>
<dbReference type="InterPro" id="IPR010982">
    <property type="entry name" value="Lambda_DNA-bd_dom_sf"/>
</dbReference>
<dbReference type="Gene3D" id="1.10.260.40">
    <property type="entry name" value="lambda repressor-like DNA-binding domains"/>
    <property type="match status" value="1"/>
</dbReference>
<evidence type="ECO:0000259" key="1">
    <source>
        <dbReference type="PROSITE" id="PS50943"/>
    </source>
</evidence>
<dbReference type="Pfam" id="PF13443">
    <property type="entry name" value="HTH_26"/>
    <property type="match status" value="1"/>
</dbReference>
<gene>
    <name evidence="2" type="ORF">SD77_1997</name>
</gene>